<gene>
    <name evidence="2" type="ORF">PACLA_8A056715</name>
</gene>
<accession>A0A7D9E9R7</accession>
<reference evidence="2" key="1">
    <citation type="submission" date="2020-04" db="EMBL/GenBank/DDBJ databases">
        <authorList>
            <person name="Alioto T."/>
            <person name="Alioto T."/>
            <person name="Gomez Garrido J."/>
        </authorList>
    </citation>
    <scope>NUCLEOTIDE SEQUENCE</scope>
    <source>
        <strain evidence="2">A484AB</strain>
    </source>
</reference>
<proteinExistence type="predicted"/>
<name>A0A7D9E9R7_PARCT</name>
<feature type="compositionally biased region" description="Polar residues" evidence="1">
    <location>
        <begin position="31"/>
        <end position="52"/>
    </location>
</feature>
<evidence type="ECO:0000256" key="1">
    <source>
        <dbReference type="SAM" id="MobiDB-lite"/>
    </source>
</evidence>
<sequence>MPDAALEPFVEIPLNRDAAFQIPKKQSDLVYNSEQSVGSRKQNDSVCNTGRSEGSKLKTNRNSETNLKMSVTSRQSQKFAMAQWKLAQLEARQLLLDEQHKLETEMREKEFKTEMARLQMKKEIIDAQGEVGICALESQYSQVDDDHALERRSLQSLNIESQTLHQKMEKFFSSEFPGDCCNHKSEPRKLDENLVNQDLKTVDVDN</sequence>
<organism evidence="2 3">
    <name type="scientific">Paramuricea clavata</name>
    <name type="common">Red gorgonian</name>
    <name type="synonym">Violescent sea-whip</name>
    <dbReference type="NCBI Taxonomy" id="317549"/>
    <lineage>
        <taxon>Eukaryota</taxon>
        <taxon>Metazoa</taxon>
        <taxon>Cnidaria</taxon>
        <taxon>Anthozoa</taxon>
        <taxon>Octocorallia</taxon>
        <taxon>Malacalcyonacea</taxon>
        <taxon>Plexauridae</taxon>
        <taxon>Paramuricea</taxon>
    </lineage>
</organism>
<dbReference type="EMBL" id="CACRXK020005143">
    <property type="protein sequence ID" value="CAB4005257.1"/>
    <property type="molecule type" value="Genomic_DNA"/>
</dbReference>
<evidence type="ECO:0000313" key="3">
    <source>
        <dbReference type="Proteomes" id="UP001152795"/>
    </source>
</evidence>
<keyword evidence="3" id="KW-1185">Reference proteome</keyword>
<comment type="caution">
    <text evidence="2">The sequence shown here is derived from an EMBL/GenBank/DDBJ whole genome shotgun (WGS) entry which is preliminary data.</text>
</comment>
<evidence type="ECO:0000313" key="2">
    <source>
        <dbReference type="EMBL" id="CAB4005257.1"/>
    </source>
</evidence>
<feature type="region of interest" description="Disordered" evidence="1">
    <location>
        <begin position="31"/>
        <end position="61"/>
    </location>
</feature>
<protein>
    <submittedName>
        <fullName evidence="2">Uncharacterized protein</fullName>
    </submittedName>
</protein>
<dbReference type="Proteomes" id="UP001152795">
    <property type="component" value="Unassembled WGS sequence"/>
</dbReference>
<dbReference type="AlphaFoldDB" id="A0A7D9E9R7"/>